<evidence type="ECO:0000313" key="1">
    <source>
        <dbReference type="EMBL" id="MBD2565936.1"/>
    </source>
</evidence>
<keyword evidence="2" id="KW-1185">Reference proteome</keyword>
<dbReference type="EMBL" id="JACJTE010000123">
    <property type="protein sequence ID" value="MBD2565936.1"/>
    <property type="molecule type" value="Genomic_DNA"/>
</dbReference>
<organism evidence="1 2">
    <name type="scientific">Nostoc linckia FACHB-391</name>
    <dbReference type="NCBI Taxonomy" id="2692906"/>
    <lineage>
        <taxon>Bacteria</taxon>
        <taxon>Bacillati</taxon>
        <taxon>Cyanobacteriota</taxon>
        <taxon>Cyanophyceae</taxon>
        <taxon>Nostocales</taxon>
        <taxon>Nostocaceae</taxon>
        <taxon>Nostoc</taxon>
    </lineage>
</organism>
<dbReference type="RefSeq" id="WP_190971557.1">
    <property type="nucleotide sequence ID" value="NZ_JACJTE010000123.1"/>
</dbReference>
<proteinExistence type="predicted"/>
<reference evidence="1 2" key="1">
    <citation type="journal article" date="2020" name="ISME J.">
        <title>Comparative genomics reveals insights into cyanobacterial evolution and habitat adaptation.</title>
        <authorList>
            <person name="Chen M.Y."/>
            <person name="Teng W.K."/>
            <person name="Zhao L."/>
            <person name="Hu C.X."/>
            <person name="Zhou Y.K."/>
            <person name="Han B.P."/>
            <person name="Song L.R."/>
            <person name="Shu W.S."/>
        </authorList>
    </citation>
    <scope>NUCLEOTIDE SEQUENCE [LARGE SCALE GENOMIC DNA]</scope>
    <source>
        <strain evidence="1 2">FACHB-391</strain>
    </source>
</reference>
<sequence>MQKDWTKPAAMAIPKEGVFKQEQGRYGPIFPKTPACYGFTIIAKIKPGTEETIREYGKTIEKTIADLPDGLAVLKLHYLRWVLFDIGEDTYFMYQGIFDTDFDKYTEDAVALFSQYGINTIFENLEGFPEDWKTNTPAFIQFVREHQCPSFLEYGEYPYVSSDEIKKALKLKAAFSDMLDQMQ</sequence>
<gene>
    <name evidence="1" type="ORF">H6G95_36385</name>
</gene>
<accession>A0ABR8F7C3</accession>
<name>A0ABR8F7C3_NOSLI</name>
<dbReference type="Proteomes" id="UP000604661">
    <property type="component" value="Unassembled WGS sequence"/>
</dbReference>
<evidence type="ECO:0000313" key="2">
    <source>
        <dbReference type="Proteomes" id="UP000604661"/>
    </source>
</evidence>
<protein>
    <submittedName>
        <fullName evidence="1">Uncharacterized protein</fullName>
    </submittedName>
</protein>
<comment type="caution">
    <text evidence="1">The sequence shown here is derived from an EMBL/GenBank/DDBJ whole genome shotgun (WGS) entry which is preliminary data.</text>
</comment>